<reference evidence="2 3" key="1">
    <citation type="submission" date="2024-07" db="EMBL/GenBank/DDBJ databases">
        <title>Section-level genome sequencing and comparative genomics of Aspergillus sections Usti and Cavernicolus.</title>
        <authorList>
            <consortium name="Lawrence Berkeley National Laboratory"/>
            <person name="Nybo J.L."/>
            <person name="Vesth T.C."/>
            <person name="Theobald S."/>
            <person name="Frisvad J.C."/>
            <person name="Larsen T.O."/>
            <person name="Kjaerboelling I."/>
            <person name="Rothschild-Mancinelli K."/>
            <person name="Lyhne E.K."/>
            <person name="Kogle M.E."/>
            <person name="Barry K."/>
            <person name="Clum A."/>
            <person name="Na H."/>
            <person name="Ledsgaard L."/>
            <person name="Lin J."/>
            <person name="Lipzen A."/>
            <person name="Kuo A."/>
            <person name="Riley R."/>
            <person name="Mondo S."/>
            <person name="Labutti K."/>
            <person name="Haridas S."/>
            <person name="Pangalinan J."/>
            <person name="Salamov A.A."/>
            <person name="Simmons B.A."/>
            <person name="Magnuson J.K."/>
            <person name="Chen J."/>
            <person name="Drula E."/>
            <person name="Henrissat B."/>
            <person name="Wiebenga A."/>
            <person name="Lubbers R.J."/>
            <person name="Gomes A.C."/>
            <person name="Makela M.R."/>
            <person name="Stajich J."/>
            <person name="Grigoriev I.V."/>
            <person name="Mortensen U.H."/>
            <person name="De Vries R.P."/>
            <person name="Baker S.E."/>
            <person name="Andersen M.R."/>
        </authorList>
    </citation>
    <scope>NUCLEOTIDE SEQUENCE [LARGE SCALE GENOMIC DNA]</scope>
    <source>
        <strain evidence="2 3">CBS 123904</strain>
    </source>
</reference>
<dbReference type="InterPro" id="IPR021054">
    <property type="entry name" value="Cell_wall_mannoprotein_1"/>
</dbReference>
<proteinExistence type="predicted"/>
<name>A0ABR4KID5_9EURO</name>
<dbReference type="EMBL" id="JBFXLU010000026">
    <property type="protein sequence ID" value="KAL2852030.1"/>
    <property type="molecule type" value="Genomic_DNA"/>
</dbReference>
<keyword evidence="3" id="KW-1185">Reference proteome</keyword>
<evidence type="ECO:0000313" key="3">
    <source>
        <dbReference type="Proteomes" id="UP001610446"/>
    </source>
</evidence>
<protein>
    <submittedName>
        <fullName evidence="2">Hydrophobic surface binding protein A-domain-containing protein</fullName>
    </submittedName>
</protein>
<dbReference type="Gene3D" id="1.20.1280.140">
    <property type="match status" value="1"/>
</dbReference>
<organism evidence="2 3">
    <name type="scientific">Aspergillus pseudoustus</name>
    <dbReference type="NCBI Taxonomy" id="1810923"/>
    <lineage>
        <taxon>Eukaryota</taxon>
        <taxon>Fungi</taxon>
        <taxon>Dikarya</taxon>
        <taxon>Ascomycota</taxon>
        <taxon>Pezizomycotina</taxon>
        <taxon>Eurotiomycetes</taxon>
        <taxon>Eurotiomycetidae</taxon>
        <taxon>Eurotiales</taxon>
        <taxon>Aspergillaceae</taxon>
        <taxon>Aspergillus</taxon>
        <taxon>Aspergillus subgen. Nidulantes</taxon>
    </lineage>
</organism>
<gene>
    <name evidence="2" type="ORF">BJY01DRAFT_244645</name>
</gene>
<dbReference type="Pfam" id="PF12296">
    <property type="entry name" value="HsbA"/>
    <property type="match status" value="1"/>
</dbReference>
<feature type="chain" id="PRO_5047012002" evidence="1">
    <location>
        <begin position="19"/>
        <end position="179"/>
    </location>
</feature>
<keyword evidence="1" id="KW-0732">Signal</keyword>
<dbReference type="PANTHER" id="PTHR38123:SF4">
    <property type="entry name" value="CELL WALL GALACTOMANNOPROTEIN, PUTATIVE (AFU_ORTHOLOGUE AFUA_4G00870)-RELATED"/>
    <property type="match status" value="1"/>
</dbReference>
<accession>A0ABR4KID5</accession>
<comment type="caution">
    <text evidence="2">The sequence shown here is derived from an EMBL/GenBank/DDBJ whole genome shotgun (WGS) entry which is preliminary data.</text>
</comment>
<feature type="signal peptide" evidence="1">
    <location>
        <begin position="1"/>
        <end position="18"/>
    </location>
</feature>
<evidence type="ECO:0000256" key="1">
    <source>
        <dbReference type="SAM" id="SignalP"/>
    </source>
</evidence>
<sequence>MRFLPLLSMLALPAAVLAADYRTVLADITAISDQLENLSTSVDAVTSGIPGLPYALQVQVDATTLDKRIQAGAQNANASPAFGGGSLQVGLALIGLQPKITDSLEQISEKNTTFGELGIIVLASLTQLKTDTTAFSDEIVPKLGALEAAIAPAVVQAIENAFDGAIAAYESNGEFTHIC</sequence>
<dbReference type="Proteomes" id="UP001610446">
    <property type="component" value="Unassembled WGS sequence"/>
</dbReference>
<dbReference type="PANTHER" id="PTHR38123">
    <property type="entry name" value="CELL WALL SERINE-THREONINE-RICH GALACTOMANNOPROTEIN MP1 (AFU_ORTHOLOGUE AFUA_4G03240)"/>
    <property type="match status" value="1"/>
</dbReference>
<evidence type="ECO:0000313" key="2">
    <source>
        <dbReference type="EMBL" id="KAL2852030.1"/>
    </source>
</evidence>